<reference evidence="2" key="2">
    <citation type="submission" date="2024-02" db="EMBL/GenBank/DDBJ databases">
        <title>Comparative genomics of Cryptococcus and Kwoniella reveals pathogenesis evolution and contrasting modes of karyotype evolution via chromosome fusion or intercentromeric recombination.</title>
        <authorList>
            <person name="Coelho M.A."/>
            <person name="David-Palma M."/>
            <person name="Shea T."/>
            <person name="Bowers K."/>
            <person name="McGinley-Smith S."/>
            <person name="Mohammad A.W."/>
            <person name="Gnirke A."/>
            <person name="Yurkov A.M."/>
            <person name="Nowrousian M."/>
            <person name="Sun S."/>
            <person name="Cuomo C.A."/>
            <person name="Heitman J."/>
        </authorList>
    </citation>
    <scope>NUCLEOTIDE SEQUENCE</scope>
    <source>
        <strain evidence="2">CBS 10117</strain>
    </source>
</reference>
<accession>A0AAJ8KRU6</accession>
<dbReference type="EMBL" id="CP144535">
    <property type="protein sequence ID" value="WWC62713.1"/>
    <property type="molecule type" value="Genomic_DNA"/>
</dbReference>
<feature type="region of interest" description="Disordered" evidence="1">
    <location>
        <begin position="389"/>
        <end position="424"/>
    </location>
</feature>
<feature type="compositionally biased region" description="Acidic residues" evidence="1">
    <location>
        <begin position="521"/>
        <end position="542"/>
    </location>
</feature>
<feature type="compositionally biased region" description="Polar residues" evidence="1">
    <location>
        <begin position="410"/>
        <end position="424"/>
    </location>
</feature>
<keyword evidence="3" id="KW-1185">Reference proteome</keyword>
<protein>
    <submittedName>
        <fullName evidence="2">Uncharacterized protein</fullName>
    </submittedName>
</protein>
<sequence>MAQTITMPSAHPLNFYCPSSPDPTPLRLLAFSVAEAALQPDPNSPSFGMTMGKMPTPLEMDGWAQPPMKAPWESDPASWNQKKIPTAGTIPQSQVQTQTRKPLWDVVQRAKERRVQERSSPASTESTLPQSPPISPSSYNFVLPPNSPLAASVAAGTASPSKNAVAMPRNDYFPMFARSAHPSPVESTFSGLDQSRPPPEFVPRLSASEFSVKAEQTSSVAAKHGRTKSDIGSPASDSNEITAEEKARARSKLPAAPSPSRLPSLAQIQARISTELKRCSSAGSPTKSAPRIRTVLRTDSSESIEVIKTPTDESPRREARIVLANILNRRPSTPPSPPLTTAKNAEPRLAPFLRERTSGRMSGGKARPLSMPPMSLGELPSFEAICRANAGTGTGTKPSLKVTPPKERSSSFATTSTGNVPSPTKASFSWAIKSGMVTPTESRFSPFSLSTPPSLTQSSKSTPRRSFTSPASPTESIRSTFSSPSLSVPTITCTPAPQTIVKNGVEQDSDEEDVVLFEGDSFDVDSSADSESDVGSVADEEFKEEREKRAEAMKKRLMLRRTSE</sequence>
<evidence type="ECO:0000256" key="1">
    <source>
        <dbReference type="SAM" id="MobiDB-lite"/>
    </source>
</evidence>
<feature type="compositionally biased region" description="Low complexity" evidence="1">
    <location>
        <begin position="252"/>
        <end position="263"/>
    </location>
</feature>
<feature type="region of interest" description="Disordered" evidence="1">
    <location>
        <begin position="441"/>
        <end position="490"/>
    </location>
</feature>
<dbReference type="GeneID" id="28968942"/>
<feature type="region of interest" description="Disordered" evidence="1">
    <location>
        <begin position="215"/>
        <end position="263"/>
    </location>
</feature>
<dbReference type="Proteomes" id="UP000078595">
    <property type="component" value="Chromosome 6"/>
</dbReference>
<organism evidence="2 3">
    <name type="scientific">Kwoniella dejecticola CBS 10117</name>
    <dbReference type="NCBI Taxonomy" id="1296121"/>
    <lineage>
        <taxon>Eukaryota</taxon>
        <taxon>Fungi</taxon>
        <taxon>Dikarya</taxon>
        <taxon>Basidiomycota</taxon>
        <taxon>Agaricomycotina</taxon>
        <taxon>Tremellomycetes</taxon>
        <taxon>Tremellales</taxon>
        <taxon>Cryptococcaceae</taxon>
        <taxon>Kwoniella</taxon>
    </lineage>
</organism>
<dbReference type="AlphaFoldDB" id="A0AAJ8KRU6"/>
<dbReference type="KEGG" id="kdj:28968942"/>
<name>A0AAJ8KRU6_9TREE</name>
<evidence type="ECO:0000313" key="2">
    <source>
        <dbReference type="EMBL" id="WWC62713.1"/>
    </source>
</evidence>
<feature type="region of interest" description="Disordered" evidence="1">
    <location>
        <begin position="110"/>
        <end position="139"/>
    </location>
</feature>
<feature type="compositionally biased region" description="Polar residues" evidence="1">
    <location>
        <begin position="464"/>
        <end position="490"/>
    </location>
</feature>
<evidence type="ECO:0000313" key="3">
    <source>
        <dbReference type="Proteomes" id="UP000078595"/>
    </source>
</evidence>
<proteinExistence type="predicted"/>
<dbReference type="RefSeq" id="XP_018262227.2">
    <property type="nucleotide sequence ID" value="XM_018408536.2"/>
</dbReference>
<feature type="compositionally biased region" description="Low complexity" evidence="1">
    <location>
        <begin position="442"/>
        <end position="461"/>
    </location>
</feature>
<feature type="compositionally biased region" description="Polar residues" evidence="1">
    <location>
        <begin position="118"/>
        <end position="129"/>
    </location>
</feature>
<gene>
    <name evidence="2" type="ORF">I303_105310</name>
</gene>
<feature type="region of interest" description="Disordered" evidence="1">
    <location>
        <begin position="521"/>
        <end position="545"/>
    </location>
</feature>
<reference evidence="2" key="1">
    <citation type="submission" date="2013-07" db="EMBL/GenBank/DDBJ databases">
        <authorList>
            <consortium name="The Broad Institute Genome Sequencing Platform"/>
            <person name="Cuomo C."/>
            <person name="Litvintseva A."/>
            <person name="Chen Y."/>
            <person name="Heitman J."/>
            <person name="Sun S."/>
            <person name="Springer D."/>
            <person name="Dromer F."/>
            <person name="Young S.K."/>
            <person name="Zeng Q."/>
            <person name="Gargeya S."/>
            <person name="Fitzgerald M."/>
            <person name="Abouelleil A."/>
            <person name="Alvarado L."/>
            <person name="Berlin A.M."/>
            <person name="Chapman S.B."/>
            <person name="Dewar J."/>
            <person name="Goldberg J."/>
            <person name="Griggs A."/>
            <person name="Gujja S."/>
            <person name="Hansen M."/>
            <person name="Howarth C."/>
            <person name="Imamovic A."/>
            <person name="Larimer J."/>
            <person name="McCowan C."/>
            <person name="Murphy C."/>
            <person name="Pearson M."/>
            <person name="Priest M."/>
            <person name="Roberts A."/>
            <person name="Saif S."/>
            <person name="Shea T."/>
            <person name="Sykes S."/>
            <person name="Wortman J."/>
            <person name="Nusbaum C."/>
            <person name="Birren B."/>
        </authorList>
    </citation>
    <scope>NUCLEOTIDE SEQUENCE</scope>
    <source>
        <strain evidence="2">CBS 10117</strain>
    </source>
</reference>